<sequence length="91" mass="10380">MVKIYFLYQGLVIKLNYQKKNIAVDVKAVIPGRIVKIVQNSANALHAVLLPCFLIFKTSVLKKQYTITSHLSLILNTLFLKDFFLSGLRLK</sequence>
<evidence type="ECO:0000313" key="2">
    <source>
        <dbReference type="EMBL" id="OPB52078.1"/>
    </source>
</evidence>
<gene>
    <name evidence="1" type="ORF">AYC66_12000</name>
    <name evidence="2" type="ORF">BAY09_12950</name>
</gene>
<accession>A0A494J926</accession>
<dbReference type="EMBL" id="MAHS01000003">
    <property type="protein sequence ID" value="OPB52078.1"/>
    <property type="molecule type" value="Genomic_DNA"/>
</dbReference>
<reference evidence="1 3" key="1">
    <citation type="submission" date="2016-02" db="EMBL/GenBank/DDBJ databases">
        <authorList>
            <person name="Nicholson A.C."/>
            <person name="Humrighouse B.W."/>
            <person name="Loparev V."/>
            <person name="Emery B."/>
            <person name="Graziano J."/>
            <person name="McQuiston J.R."/>
        </authorList>
    </citation>
    <scope>NUCLEOTIDE SEQUENCE [LARGE SCALE GENOMIC DNA]</scope>
    <source>
        <strain evidence="1 3">E6809</strain>
    </source>
</reference>
<dbReference type="Proteomes" id="UP000189738">
    <property type="component" value="Chromosome"/>
</dbReference>
<name>A0A494J926_9FLAO</name>
<evidence type="ECO:0000313" key="3">
    <source>
        <dbReference type="Proteomes" id="UP000189738"/>
    </source>
</evidence>
<evidence type="ECO:0000313" key="1">
    <source>
        <dbReference type="EMBL" id="AQX51357.1"/>
    </source>
</evidence>
<dbReference type="AlphaFoldDB" id="A0A494J926"/>
<dbReference type="EMBL" id="CP014339">
    <property type="protein sequence ID" value="AQX51357.1"/>
    <property type="molecule type" value="Genomic_DNA"/>
</dbReference>
<organism evidence="2">
    <name type="scientific">Elizabethkingia anophelis</name>
    <dbReference type="NCBI Taxonomy" id="1117645"/>
    <lineage>
        <taxon>Bacteria</taxon>
        <taxon>Pseudomonadati</taxon>
        <taxon>Bacteroidota</taxon>
        <taxon>Flavobacteriia</taxon>
        <taxon>Flavobacteriales</taxon>
        <taxon>Weeksellaceae</taxon>
        <taxon>Elizabethkingia</taxon>
    </lineage>
</organism>
<protein>
    <submittedName>
        <fullName evidence="2">Uncharacterized protein</fullName>
    </submittedName>
</protein>
<reference evidence="2" key="2">
    <citation type="submission" date="2016-06" db="EMBL/GenBank/DDBJ databases">
        <authorList>
            <person name="Nicholson A.C."/>
        </authorList>
    </citation>
    <scope>NUCLEOTIDE SEQUENCE [LARGE SCALE GENOMIC DNA]</scope>
    <source>
        <strain evidence="2">E6809</strain>
    </source>
</reference>
<proteinExistence type="predicted"/>